<protein>
    <submittedName>
        <fullName evidence="2">Uncharacterized protein</fullName>
    </submittedName>
</protein>
<accession>A0ABR1MNF4</accession>
<sequence length="93" mass="10157">MSAFSNSGARPHSLHIGPRKMPALAQALSLHARRAMSDDSAAHVHQLFKRKKNFAAREPGVILVFCIVGTVAIFLVALFIHKKLAARKARSQS</sequence>
<organism evidence="2 3">
    <name type="scientific">Phyllosticta citricarpa</name>
    <dbReference type="NCBI Taxonomy" id="55181"/>
    <lineage>
        <taxon>Eukaryota</taxon>
        <taxon>Fungi</taxon>
        <taxon>Dikarya</taxon>
        <taxon>Ascomycota</taxon>
        <taxon>Pezizomycotina</taxon>
        <taxon>Dothideomycetes</taxon>
        <taxon>Dothideomycetes incertae sedis</taxon>
        <taxon>Botryosphaeriales</taxon>
        <taxon>Phyllostictaceae</taxon>
        <taxon>Phyllosticta</taxon>
    </lineage>
</organism>
<keyword evidence="3" id="KW-1185">Reference proteome</keyword>
<name>A0ABR1MNF4_9PEZI</name>
<reference evidence="2 3" key="1">
    <citation type="submission" date="2024-04" db="EMBL/GenBank/DDBJ databases">
        <title>Phyllosticta paracitricarpa is synonymous to the EU quarantine fungus P. citricarpa based on phylogenomic analyses.</title>
        <authorList>
            <consortium name="Lawrence Berkeley National Laboratory"/>
            <person name="Van Ingen-Buijs V.A."/>
            <person name="Van Westerhoven A.C."/>
            <person name="Haridas S."/>
            <person name="Skiadas P."/>
            <person name="Martin F."/>
            <person name="Groenewald J.Z."/>
            <person name="Crous P.W."/>
            <person name="Seidl M.F."/>
        </authorList>
    </citation>
    <scope>NUCLEOTIDE SEQUENCE [LARGE SCALE GENOMIC DNA]</scope>
    <source>
        <strain evidence="2 3">CBS 122670</strain>
    </source>
</reference>
<feature type="transmembrane region" description="Helical" evidence="1">
    <location>
        <begin position="61"/>
        <end position="80"/>
    </location>
</feature>
<keyword evidence="1" id="KW-1133">Transmembrane helix</keyword>
<keyword evidence="1" id="KW-0812">Transmembrane</keyword>
<proteinExistence type="predicted"/>
<dbReference type="EMBL" id="JBBPDW010000003">
    <property type="protein sequence ID" value="KAK7554604.1"/>
    <property type="molecule type" value="Genomic_DNA"/>
</dbReference>
<dbReference type="Proteomes" id="UP001365128">
    <property type="component" value="Unassembled WGS sequence"/>
</dbReference>
<evidence type="ECO:0000313" key="2">
    <source>
        <dbReference type="EMBL" id="KAK7554604.1"/>
    </source>
</evidence>
<keyword evidence="1" id="KW-0472">Membrane</keyword>
<evidence type="ECO:0000256" key="1">
    <source>
        <dbReference type="SAM" id="Phobius"/>
    </source>
</evidence>
<comment type="caution">
    <text evidence="2">The sequence shown here is derived from an EMBL/GenBank/DDBJ whole genome shotgun (WGS) entry which is preliminary data.</text>
</comment>
<gene>
    <name evidence="2" type="ORF">IWX46DRAFT_637555</name>
</gene>
<evidence type="ECO:0000313" key="3">
    <source>
        <dbReference type="Proteomes" id="UP001365128"/>
    </source>
</evidence>